<dbReference type="PANTHER" id="PTHR43300">
    <property type="entry name" value="ACETYLTRANSFERASE"/>
    <property type="match status" value="1"/>
</dbReference>
<gene>
    <name evidence="3" type="ORF">IZT61_14830</name>
</gene>
<comment type="similarity">
    <text evidence="1">Belongs to the transferase hexapeptide repeat family.</text>
</comment>
<organism evidence="3 4">
    <name type="scientific">Pedobacter endophyticus</name>
    <dbReference type="NCBI Taxonomy" id="2789740"/>
    <lineage>
        <taxon>Bacteria</taxon>
        <taxon>Pseudomonadati</taxon>
        <taxon>Bacteroidota</taxon>
        <taxon>Sphingobacteriia</taxon>
        <taxon>Sphingobacteriales</taxon>
        <taxon>Sphingobacteriaceae</taxon>
        <taxon>Pedobacter</taxon>
    </lineage>
</organism>
<dbReference type="Pfam" id="PF17836">
    <property type="entry name" value="PglD_N"/>
    <property type="match status" value="1"/>
</dbReference>
<dbReference type="Gene3D" id="2.160.10.10">
    <property type="entry name" value="Hexapeptide repeat proteins"/>
    <property type="match status" value="1"/>
</dbReference>
<dbReference type="AlphaFoldDB" id="A0A7U3Q658"/>
<dbReference type="InterPro" id="IPR050179">
    <property type="entry name" value="Trans_hexapeptide_repeat"/>
</dbReference>
<dbReference type="InterPro" id="IPR001451">
    <property type="entry name" value="Hexapep"/>
</dbReference>
<accession>A0A7U3Q658</accession>
<dbReference type="RefSeq" id="WP_196097801.1">
    <property type="nucleotide sequence ID" value="NZ_CP064939.1"/>
</dbReference>
<dbReference type="KEGG" id="pex:IZT61_14830"/>
<proteinExistence type="inferred from homology"/>
<dbReference type="Pfam" id="PF00132">
    <property type="entry name" value="Hexapep"/>
    <property type="match status" value="1"/>
</dbReference>
<evidence type="ECO:0000259" key="2">
    <source>
        <dbReference type="Pfam" id="PF17836"/>
    </source>
</evidence>
<dbReference type="PANTHER" id="PTHR43300:SF7">
    <property type="entry name" value="UDP-N-ACETYLBACILLOSAMINE N-ACETYLTRANSFERASE"/>
    <property type="match status" value="1"/>
</dbReference>
<name>A0A7U3Q658_9SPHI</name>
<dbReference type="InterPro" id="IPR041561">
    <property type="entry name" value="PglD_N"/>
</dbReference>
<sequence length="182" mass="18974">MTDWIIYGGGGHARVIADAIKLTGGNVIAYFDDNTSLSSINDVPVFSYSENIAPHAKLIVAIGNNLLRKDVARNIAHQFGTVIHPKATVADDVVIGEGSVVLAGSVIQSGAIIGKHAVVNANVTVDHDVVLDDFTSIYPNAYIGGGAKVGMGATIAACSAVARLIEIPAVFENDAVMELDLY</sequence>
<dbReference type="GO" id="GO:0016740">
    <property type="term" value="F:transferase activity"/>
    <property type="evidence" value="ECO:0007669"/>
    <property type="project" value="UniProtKB-KW"/>
</dbReference>
<dbReference type="SUPFAM" id="SSF51161">
    <property type="entry name" value="Trimeric LpxA-like enzymes"/>
    <property type="match status" value="1"/>
</dbReference>
<evidence type="ECO:0000256" key="1">
    <source>
        <dbReference type="ARBA" id="ARBA00007274"/>
    </source>
</evidence>
<feature type="domain" description="PglD N-terminal" evidence="2">
    <location>
        <begin position="5"/>
        <end position="74"/>
    </location>
</feature>
<reference evidence="3 4" key="1">
    <citation type="submission" date="2020-11" db="EMBL/GenBank/DDBJ databases">
        <title>Pedobacter endophytica, an endophytic bacteria isolated form Carex pumila.</title>
        <authorList>
            <person name="Peng Y."/>
            <person name="Jiang L."/>
            <person name="Lee J."/>
        </authorList>
    </citation>
    <scope>NUCLEOTIDE SEQUENCE [LARGE SCALE GENOMIC DNA]</scope>
    <source>
        <strain evidence="3 4">JBR3-12</strain>
    </source>
</reference>
<dbReference type="EMBL" id="CP064939">
    <property type="protein sequence ID" value="QPH38360.1"/>
    <property type="molecule type" value="Genomic_DNA"/>
</dbReference>
<evidence type="ECO:0000313" key="4">
    <source>
        <dbReference type="Proteomes" id="UP000594759"/>
    </source>
</evidence>
<evidence type="ECO:0000313" key="3">
    <source>
        <dbReference type="EMBL" id="QPH38360.1"/>
    </source>
</evidence>
<keyword evidence="3" id="KW-0808">Transferase</keyword>
<dbReference type="Gene3D" id="3.40.50.20">
    <property type="match status" value="1"/>
</dbReference>
<keyword evidence="4" id="KW-1185">Reference proteome</keyword>
<protein>
    <submittedName>
        <fullName evidence="3">Transferase</fullName>
    </submittedName>
</protein>
<dbReference type="InterPro" id="IPR011004">
    <property type="entry name" value="Trimer_LpxA-like_sf"/>
</dbReference>
<dbReference type="Proteomes" id="UP000594759">
    <property type="component" value="Chromosome"/>
</dbReference>